<organism evidence="11">
    <name type="scientific">Campylobacter jejuni</name>
    <dbReference type="NCBI Taxonomy" id="197"/>
    <lineage>
        <taxon>Bacteria</taxon>
        <taxon>Pseudomonadati</taxon>
        <taxon>Campylobacterota</taxon>
        <taxon>Epsilonproteobacteria</taxon>
        <taxon>Campylobacterales</taxon>
        <taxon>Campylobacteraceae</taxon>
        <taxon>Campylobacter</taxon>
    </lineage>
</organism>
<evidence type="ECO:0000256" key="1">
    <source>
        <dbReference type="ARBA" id="ARBA00005180"/>
    </source>
</evidence>
<comment type="pathway">
    <text evidence="1 9">Pyrimidine metabolism; UMP biosynthesis via salvage pathway; UMP from uracil: step 1/1.</text>
</comment>
<dbReference type="Pfam" id="PF14681">
    <property type="entry name" value="UPRTase"/>
    <property type="match status" value="1"/>
</dbReference>
<dbReference type="GO" id="GO:0004845">
    <property type="term" value="F:uracil phosphoribosyltransferase activity"/>
    <property type="evidence" value="ECO:0007669"/>
    <property type="project" value="UniProtKB-UniRule"/>
</dbReference>
<dbReference type="HAMAP" id="MF_01218_B">
    <property type="entry name" value="Upp_B"/>
    <property type="match status" value="1"/>
</dbReference>
<proteinExistence type="inferred from homology"/>
<feature type="binding site" evidence="9">
    <location>
        <position position="78"/>
    </location>
    <ligand>
        <name>5-phospho-alpha-D-ribose 1-diphosphate</name>
        <dbReference type="ChEBI" id="CHEBI:58017"/>
    </ligand>
</feature>
<dbReference type="CDD" id="cd06223">
    <property type="entry name" value="PRTases_typeI"/>
    <property type="match status" value="1"/>
</dbReference>
<evidence type="ECO:0000256" key="2">
    <source>
        <dbReference type="ARBA" id="ARBA00009516"/>
    </source>
</evidence>
<keyword evidence="7 9" id="KW-0547">Nucleotide-binding</keyword>
<keyword evidence="5 9" id="KW-0328">Glycosyltransferase</keyword>
<gene>
    <name evidence="9" type="primary">upp</name>
    <name evidence="11" type="ORF">F9S17_08655</name>
</gene>
<comment type="cofactor">
    <cofactor evidence="9">
        <name>Mg(2+)</name>
        <dbReference type="ChEBI" id="CHEBI:18420"/>
    </cofactor>
    <text evidence="9">Binds 1 Mg(2+) ion per subunit. The magnesium is bound as Mg-PRPP.</text>
</comment>
<evidence type="ECO:0000256" key="7">
    <source>
        <dbReference type="ARBA" id="ARBA00022741"/>
    </source>
</evidence>
<evidence type="ECO:0000256" key="4">
    <source>
        <dbReference type="ARBA" id="ARBA00022533"/>
    </source>
</evidence>
<dbReference type="UniPathway" id="UPA00574">
    <property type="reaction ID" value="UER00636"/>
</dbReference>
<name>A0A626TX23_CAMJU</name>
<keyword evidence="6 9" id="KW-0808">Transferase</keyword>
<comment type="function">
    <text evidence="9">Catalyzes the conversion of uracil and 5-phospho-alpha-D-ribose 1-diphosphate (PRPP) to UMP and diphosphate.</text>
</comment>
<protein>
    <recommendedName>
        <fullName evidence="3 9">Uracil phosphoribosyltransferase</fullName>
        <ecNumber evidence="3 9">2.4.2.9</ecNumber>
    </recommendedName>
    <alternativeName>
        <fullName evidence="9">UMP pyrophosphorylase</fullName>
    </alternativeName>
    <alternativeName>
        <fullName evidence="9">UPRTase</fullName>
    </alternativeName>
</protein>
<feature type="binding site" evidence="9">
    <location>
        <begin position="130"/>
        <end position="138"/>
    </location>
    <ligand>
        <name>5-phospho-alpha-D-ribose 1-diphosphate</name>
        <dbReference type="ChEBI" id="CHEBI:58017"/>
    </ligand>
</feature>
<accession>A0A626TX23</accession>
<comment type="activity regulation">
    <text evidence="9">Allosterically activated by GTP.</text>
</comment>
<evidence type="ECO:0000259" key="10">
    <source>
        <dbReference type="Pfam" id="PF14681"/>
    </source>
</evidence>
<feature type="domain" description="Phosphoribosyltransferase" evidence="10">
    <location>
        <begin position="7"/>
        <end position="169"/>
    </location>
</feature>
<dbReference type="InterPro" id="IPR050054">
    <property type="entry name" value="UPRTase/APRTase"/>
</dbReference>
<dbReference type="EMBL" id="AALMXY010000012">
    <property type="protein sequence ID" value="EDB2812853.1"/>
    <property type="molecule type" value="Genomic_DNA"/>
</dbReference>
<sequence>MKNIHCINHPLIEHKLGILRAKETKPFQFRMLIDEISSFLLFEVSKDFSLKEIEISTPIQKTIVKKLDEKIMICPILRAALGMLESVFKMIPDASVGFLGFARNEETLKADFYFQKLPKDAKKRTAIVIDPMFTTGGTAIEVCNFLKSQGVKKIKFISILAALQGLQKFISILAALQGLQKFSQMHDDVEVFVACIDEGLNEKGYIIPGLGDAGDRVFNTL</sequence>
<keyword evidence="9" id="KW-0460">Magnesium</keyword>
<evidence type="ECO:0000313" key="11">
    <source>
        <dbReference type="EMBL" id="EDB2812853.1"/>
    </source>
</evidence>
<comment type="caution">
    <text evidence="11">The sequence shown here is derived from an EMBL/GenBank/DDBJ whole genome shotgun (WGS) entry which is preliminary data.</text>
</comment>
<keyword evidence="4 9" id="KW-0021">Allosteric enzyme</keyword>
<feature type="binding site" evidence="9">
    <location>
        <begin position="211"/>
        <end position="213"/>
    </location>
    <ligand>
        <name>uracil</name>
        <dbReference type="ChEBI" id="CHEBI:17568"/>
    </ligand>
</feature>
<dbReference type="InterPro" id="IPR029057">
    <property type="entry name" value="PRTase-like"/>
</dbReference>
<feature type="binding site" evidence="9">
    <location>
        <position position="103"/>
    </location>
    <ligand>
        <name>5-phospho-alpha-D-ribose 1-diphosphate</name>
        <dbReference type="ChEBI" id="CHEBI:58017"/>
    </ligand>
</feature>
<dbReference type="AlphaFoldDB" id="A0A626TX23"/>
<dbReference type="EC" id="2.4.2.9" evidence="3 9"/>
<comment type="catalytic activity">
    <reaction evidence="9">
        <text>UMP + diphosphate = 5-phospho-alpha-D-ribose 1-diphosphate + uracil</text>
        <dbReference type="Rhea" id="RHEA:13017"/>
        <dbReference type="ChEBI" id="CHEBI:17568"/>
        <dbReference type="ChEBI" id="CHEBI:33019"/>
        <dbReference type="ChEBI" id="CHEBI:57865"/>
        <dbReference type="ChEBI" id="CHEBI:58017"/>
        <dbReference type="EC" id="2.4.2.9"/>
    </reaction>
</comment>
<evidence type="ECO:0000256" key="5">
    <source>
        <dbReference type="ARBA" id="ARBA00022676"/>
    </source>
</evidence>
<dbReference type="GO" id="GO:0005525">
    <property type="term" value="F:GTP binding"/>
    <property type="evidence" value="ECO:0007669"/>
    <property type="project" value="UniProtKB-KW"/>
</dbReference>
<dbReference type="Gene3D" id="3.40.50.2020">
    <property type="match status" value="1"/>
</dbReference>
<dbReference type="NCBIfam" id="NF001097">
    <property type="entry name" value="PRK00129.1"/>
    <property type="match status" value="1"/>
</dbReference>
<dbReference type="InterPro" id="IPR000836">
    <property type="entry name" value="PRTase_dom"/>
</dbReference>
<evidence type="ECO:0000256" key="9">
    <source>
        <dbReference type="HAMAP-Rule" id="MF_01218"/>
    </source>
</evidence>
<dbReference type="GO" id="GO:0000287">
    <property type="term" value="F:magnesium ion binding"/>
    <property type="evidence" value="ECO:0007669"/>
    <property type="project" value="UniProtKB-UniRule"/>
</dbReference>
<dbReference type="PANTHER" id="PTHR32315:SF4">
    <property type="entry name" value="URACIL PHOSPHORIBOSYLTRANSFERASE, CHLOROPLASTIC"/>
    <property type="match status" value="1"/>
</dbReference>
<feature type="binding site" evidence="9">
    <location>
        <position position="206"/>
    </location>
    <ligand>
        <name>uracil</name>
        <dbReference type="ChEBI" id="CHEBI:17568"/>
    </ligand>
</feature>
<feature type="binding site" evidence="9">
    <location>
        <position position="212"/>
    </location>
    <ligand>
        <name>5-phospho-alpha-D-ribose 1-diphosphate</name>
        <dbReference type="ChEBI" id="CHEBI:58017"/>
    </ligand>
</feature>
<comment type="similarity">
    <text evidence="2 9">Belongs to the UPRTase family.</text>
</comment>
<dbReference type="GO" id="GO:0044206">
    <property type="term" value="P:UMP salvage"/>
    <property type="evidence" value="ECO:0007669"/>
    <property type="project" value="UniProtKB-UniRule"/>
</dbReference>
<evidence type="ECO:0000256" key="8">
    <source>
        <dbReference type="ARBA" id="ARBA00023134"/>
    </source>
</evidence>
<dbReference type="InterPro" id="IPR034332">
    <property type="entry name" value="Upp_B"/>
</dbReference>
<reference evidence="11" key="1">
    <citation type="submission" date="2019-10" db="EMBL/GenBank/DDBJ databases">
        <authorList>
            <consortium name="NARMS: The National Antimicrobial Resistance Monitoring System"/>
        </authorList>
    </citation>
    <scope>NUCLEOTIDE SEQUENCE</scope>
    <source>
        <strain evidence="11">FSIS11925172</strain>
    </source>
</reference>
<evidence type="ECO:0000256" key="3">
    <source>
        <dbReference type="ARBA" id="ARBA00011894"/>
    </source>
</evidence>
<dbReference type="PANTHER" id="PTHR32315">
    <property type="entry name" value="ADENINE PHOSPHORIBOSYLTRANSFERASE"/>
    <property type="match status" value="1"/>
</dbReference>
<dbReference type="SUPFAM" id="SSF53271">
    <property type="entry name" value="PRTase-like"/>
    <property type="match status" value="1"/>
</dbReference>
<evidence type="ECO:0000256" key="6">
    <source>
        <dbReference type="ARBA" id="ARBA00022679"/>
    </source>
</evidence>
<keyword evidence="8 9" id="KW-0342">GTP-binding</keyword>